<feature type="transmembrane region" description="Helical" evidence="1">
    <location>
        <begin position="130"/>
        <end position="149"/>
    </location>
</feature>
<dbReference type="PANTHER" id="PTHR46663:SF2">
    <property type="entry name" value="GGDEF DOMAIN-CONTAINING PROTEIN"/>
    <property type="match status" value="1"/>
</dbReference>
<dbReference type="NCBIfam" id="TIGR00254">
    <property type="entry name" value="GGDEF"/>
    <property type="match status" value="1"/>
</dbReference>
<feature type="transmembrane region" description="Helical" evidence="1">
    <location>
        <begin position="20"/>
        <end position="42"/>
    </location>
</feature>
<sequence>MQNAFFRLPLAKKIFRQNLIVMAISMLVVLLLMLCLSAYLMLASIRTETMYKADTLASNMADAMASGDTRQLQNMLLNATNTQDMQSATVYDRNGQAILAWNIQGQLIKTSEFSPVSLVRRHRSEYHSGYIMAVAPITSGSTVIGQVLLYGSSHPLHQHMLIFLLAGGLISVLMTVAAAYWLTQKQLQELHPVMALSVIAEKVSTLGDYSLRAPQDPEHDFGSLNMHFNLVLARMEAWENDMQSEARERREADSRLAILNNHDSLTKLPNRHYFHRLLTNCLDDAVASDELAALMFIDLDHFKGLSESFGYDAGDLILTTMANRLCAVLRSTDTLCRVDGDEFAVIMPQVGNLDVVKTLAERLVQAIHQPMTLRGKQIVITASIGVACCPLHAREQRLFLHNADVALKAAKAEGRNTWRLFSSGLPKSSPPIQD</sequence>
<protein>
    <submittedName>
        <fullName evidence="3">Diguanylate cyclase</fullName>
    </submittedName>
</protein>
<name>A0ABR6ZSZ5_9BURK</name>
<dbReference type="Proteomes" id="UP000650424">
    <property type="component" value="Unassembled WGS sequence"/>
</dbReference>
<reference evidence="3 4" key="1">
    <citation type="submission" date="2020-08" db="EMBL/GenBank/DDBJ databases">
        <title>Novel species isolated from subtropical streams in China.</title>
        <authorList>
            <person name="Lu H."/>
        </authorList>
    </citation>
    <scope>NUCLEOTIDE SEQUENCE [LARGE SCALE GENOMIC DNA]</scope>
    <source>
        <strain evidence="3 4">CY18W</strain>
    </source>
</reference>
<dbReference type="InterPro" id="IPR033417">
    <property type="entry name" value="CHASE8"/>
</dbReference>
<dbReference type="CDD" id="cd01949">
    <property type="entry name" value="GGDEF"/>
    <property type="match status" value="1"/>
</dbReference>
<dbReference type="Pfam" id="PF00990">
    <property type="entry name" value="GGDEF"/>
    <property type="match status" value="1"/>
</dbReference>
<dbReference type="SMART" id="SM00267">
    <property type="entry name" value="GGDEF"/>
    <property type="match status" value="1"/>
</dbReference>
<comment type="caution">
    <text evidence="3">The sequence shown here is derived from an EMBL/GenBank/DDBJ whole genome shotgun (WGS) entry which is preliminary data.</text>
</comment>
<dbReference type="InterPro" id="IPR052163">
    <property type="entry name" value="DGC-Regulatory_Protein"/>
</dbReference>
<feature type="transmembrane region" description="Helical" evidence="1">
    <location>
        <begin position="161"/>
        <end position="182"/>
    </location>
</feature>
<dbReference type="InterPro" id="IPR043128">
    <property type="entry name" value="Rev_trsase/Diguanyl_cyclase"/>
</dbReference>
<dbReference type="Pfam" id="PF17152">
    <property type="entry name" value="CHASE8"/>
    <property type="match status" value="1"/>
</dbReference>
<keyword evidence="4" id="KW-1185">Reference proteome</keyword>
<dbReference type="PANTHER" id="PTHR46663">
    <property type="entry name" value="DIGUANYLATE CYCLASE DGCT-RELATED"/>
    <property type="match status" value="1"/>
</dbReference>
<gene>
    <name evidence="3" type="ORF">H8L32_14260</name>
</gene>
<dbReference type="EMBL" id="JACOGF010000006">
    <property type="protein sequence ID" value="MBC3918653.1"/>
    <property type="molecule type" value="Genomic_DNA"/>
</dbReference>
<evidence type="ECO:0000313" key="3">
    <source>
        <dbReference type="EMBL" id="MBC3918653.1"/>
    </source>
</evidence>
<accession>A0ABR6ZSZ5</accession>
<feature type="domain" description="GGDEF" evidence="2">
    <location>
        <begin position="290"/>
        <end position="423"/>
    </location>
</feature>
<keyword evidence="1" id="KW-1133">Transmembrane helix</keyword>
<dbReference type="InterPro" id="IPR029787">
    <property type="entry name" value="Nucleotide_cyclase"/>
</dbReference>
<keyword evidence="1" id="KW-0472">Membrane</keyword>
<dbReference type="PROSITE" id="PS50887">
    <property type="entry name" value="GGDEF"/>
    <property type="match status" value="1"/>
</dbReference>
<evidence type="ECO:0000256" key="1">
    <source>
        <dbReference type="SAM" id="Phobius"/>
    </source>
</evidence>
<dbReference type="Gene3D" id="3.30.70.270">
    <property type="match status" value="1"/>
</dbReference>
<evidence type="ECO:0000313" key="4">
    <source>
        <dbReference type="Proteomes" id="UP000650424"/>
    </source>
</evidence>
<organism evidence="3 4">
    <name type="scientific">Undibacterium hunanense</name>
    <dbReference type="NCBI Taxonomy" id="2762292"/>
    <lineage>
        <taxon>Bacteria</taxon>
        <taxon>Pseudomonadati</taxon>
        <taxon>Pseudomonadota</taxon>
        <taxon>Betaproteobacteria</taxon>
        <taxon>Burkholderiales</taxon>
        <taxon>Oxalobacteraceae</taxon>
        <taxon>Undibacterium</taxon>
    </lineage>
</organism>
<evidence type="ECO:0000259" key="2">
    <source>
        <dbReference type="PROSITE" id="PS50887"/>
    </source>
</evidence>
<keyword evidence="1" id="KW-0812">Transmembrane</keyword>
<proteinExistence type="predicted"/>
<dbReference type="InterPro" id="IPR000160">
    <property type="entry name" value="GGDEF_dom"/>
</dbReference>
<dbReference type="RefSeq" id="WP_186947895.1">
    <property type="nucleotide sequence ID" value="NZ_JACOGF010000006.1"/>
</dbReference>
<dbReference type="SUPFAM" id="SSF55073">
    <property type="entry name" value="Nucleotide cyclase"/>
    <property type="match status" value="1"/>
</dbReference>